<evidence type="ECO:0008006" key="3">
    <source>
        <dbReference type="Google" id="ProtNLM"/>
    </source>
</evidence>
<accession>A0ABT9R0R9</accession>
<gene>
    <name evidence="1" type="ORF">J2S55_002080</name>
</gene>
<proteinExistence type="predicted"/>
<sequence>MMLVGTLCTAFAGGVDAVKGARSLFGRPAPGSEASVTEPVAANATPWNPCQVMRGSARLQAGKSLVAAVRQPYDKKARYHFELIEVGGDGAWTVVLPLDPGDPAAGGRTYKITLLDADSRWVAHVIDAAGGGSETSWKARATPPRSSSLISFSILRSLGTGNC</sequence>
<reference evidence="1 2" key="1">
    <citation type="submission" date="2023-07" db="EMBL/GenBank/DDBJ databases">
        <title>Sequencing the genomes of 1000 actinobacteria strains.</title>
        <authorList>
            <person name="Klenk H.-P."/>
        </authorList>
    </citation>
    <scope>NUCLEOTIDE SEQUENCE [LARGE SCALE GENOMIC DNA]</scope>
    <source>
        <strain evidence="1 2">DSM 44109</strain>
    </source>
</reference>
<keyword evidence="2" id="KW-1185">Reference proteome</keyword>
<evidence type="ECO:0000313" key="1">
    <source>
        <dbReference type="EMBL" id="MDP9862814.1"/>
    </source>
</evidence>
<evidence type="ECO:0000313" key="2">
    <source>
        <dbReference type="Proteomes" id="UP001230426"/>
    </source>
</evidence>
<comment type="caution">
    <text evidence="1">The sequence shown here is derived from an EMBL/GenBank/DDBJ whole genome shotgun (WGS) entry which is preliminary data.</text>
</comment>
<protein>
    <recommendedName>
        <fullName evidence="3">PLAT domain-containing protein</fullName>
    </recommendedName>
</protein>
<organism evidence="1 2">
    <name type="scientific">Streptosporangium brasiliense</name>
    <dbReference type="NCBI Taxonomy" id="47480"/>
    <lineage>
        <taxon>Bacteria</taxon>
        <taxon>Bacillati</taxon>
        <taxon>Actinomycetota</taxon>
        <taxon>Actinomycetes</taxon>
        <taxon>Streptosporangiales</taxon>
        <taxon>Streptosporangiaceae</taxon>
        <taxon>Streptosporangium</taxon>
    </lineage>
</organism>
<dbReference type="Proteomes" id="UP001230426">
    <property type="component" value="Unassembled WGS sequence"/>
</dbReference>
<dbReference type="RefSeq" id="WP_306859138.1">
    <property type="nucleotide sequence ID" value="NZ_JAUSRB010000002.1"/>
</dbReference>
<name>A0ABT9R0R9_9ACTN</name>
<dbReference type="EMBL" id="JAUSRB010000002">
    <property type="protein sequence ID" value="MDP9862814.1"/>
    <property type="molecule type" value="Genomic_DNA"/>
</dbReference>